<dbReference type="InterPro" id="IPR004211">
    <property type="entry name" value="Endonuclease_7"/>
</dbReference>
<gene>
    <name evidence="1" type="ORF">BDK92_7323</name>
</gene>
<dbReference type="InterPro" id="IPR038563">
    <property type="entry name" value="Endonuclease_7_sf"/>
</dbReference>
<comment type="caution">
    <text evidence="1">The sequence shown here is derived from an EMBL/GenBank/DDBJ whole genome shotgun (WGS) entry which is preliminary data.</text>
</comment>
<name>A0A495JVH4_9ACTN</name>
<keyword evidence="1" id="KW-0378">Hydrolase</keyword>
<keyword evidence="1" id="KW-0540">Nuclease</keyword>
<reference evidence="1 2" key="1">
    <citation type="submission" date="2018-10" db="EMBL/GenBank/DDBJ databases">
        <title>Sequencing the genomes of 1000 actinobacteria strains.</title>
        <authorList>
            <person name="Klenk H.-P."/>
        </authorList>
    </citation>
    <scope>NUCLEOTIDE SEQUENCE [LARGE SCALE GENOMIC DNA]</scope>
    <source>
        <strain evidence="1 2">DSM 45175</strain>
    </source>
</reference>
<dbReference type="SUPFAM" id="SSF54060">
    <property type="entry name" value="His-Me finger endonucleases"/>
    <property type="match status" value="1"/>
</dbReference>
<dbReference type="AlphaFoldDB" id="A0A495JVH4"/>
<keyword evidence="1" id="KW-0255">Endonuclease</keyword>
<dbReference type="GO" id="GO:0004519">
    <property type="term" value="F:endonuclease activity"/>
    <property type="evidence" value="ECO:0007669"/>
    <property type="project" value="UniProtKB-KW"/>
</dbReference>
<dbReference type="EMBL" id="RBKT01000001">
    <property type="protein sequence ID" value="RKR92841.1"/>
    <property type="molecule type" value="Genomic_DNA"/>
</dbReference>
<protein>
    <submittedName>
        <fullName evidence="1">Recombination endonuclease VII</fullName>
    </submittedName>
</protein>
<dbReference type="InterPro" id="IPR044925">
    <property type="entry name" value="His-Me_finger_sf"/>
</dbReference>
<sequence length="147" mass="16856">MTAIQGCCTRCGHTKAHSEFYKRRDGRLRTWCKACTSDYGHQRWLARGEENRAITRRQWLARKFGITVEQYNEMWRAQDGKCAICGQPETEREWLSVDHDHSDGTVRGLLCRMHNAALGGFGDSPELLLAAVEYLRTAKALIPERSQ</sequence>
<dbReference type="Proteomes" id="UP000277671">
    <property type="component" value="Unassembled WGS sequence"/>
</dbReference>
<evidence type="ECO:0000313" key="1">
    <source>
        <dbReference type="EMBL" id="RKR92841.1"/>
    </source>
</evidence>
<proteinExistence type="predicted"/>
<evidence type="ECO:0000313" key="2">
    <source>
        <dbReference type="Proteomes" id="UP000277671"/>
    </source>
</evidence>
<dbReference type="Gene3D" id="3.40.1800.10">
    <property type="entry name" value="His-Me finger endonucleases"/>
    <property type="match status" value="1"/>
</dbReference>
<dbReference type="Pfam" id="PF02945">
    <property type="entry name" value="Endonuclease_7"/>
    <property type="match status" value="1"/>
</dbReference>
<dbReference type="RefSeq" id="WP_121160782.1">
    <property type="nucleotide sequence ID" value="NZ_RBKT01000001.1"/>
</dbReference>
<accession>A0A495JVH4</accession>
<keyword evidence="2" id="KW-1185">Reference proteome</keyword>
<dbReference type="OrthoDB" id="581550at2"/>
<organism evidence="1 2">
    <name type="scientific">Micromonospora pisi</name>
    <dbReference type="NCBI Taxonomy" id="589240"/>
    <lineage>
        <taxon>Bacteria</taxon>
        <taxon>Bacillati</taxon>
        <taxon>Actinomycetota</taxon>
        <taxon>Actinomycetes</taxon>
        <taxon>Micromonosporales</taxon>
        <taxon>Micromonosporaceae</taxon>
        <taxon>Micromonospora</taxon>
    </lineage>
</organism>